<evidence type="ECO:0000313" key="8">
    <source>
        <dbReference type="EMBL" id="CAL4798524.1"/>
    </source>
</evidence>
<dbReference type="Gene3D" id="1.10.3460.10">
    <property type="entry name" value="Chlorophyll a/b binding protein domain"/>
    <property type="match status" value="3"/>
</dbReference>
<evidence type="ECO:0000256" key="1">
    <source>
        <dbReference type="ARBA" id="ARBA00004229"/>
    </source>
</evidence>
<dbReference type="Proteomes" id="UP001152797">
    <property type="component" value="Unassembled WGS sequence"/>
</dbReference>
<feature type="binding site" evidence="5">
    <location>
        <position position="197"/>
    </location>
    <ligand>
        <name>chlorophyll a</name>
        <dbReference type="ChEBI" id="CHEBI:58416"/>
        <label>1</label>
    </ligand>
</feature>
<dbReference type="EMBL" id="CAMXCT010005046">
    <property type="protein sequence ID" value="CAI4011212.1"/>
    <property type="molecule type" value="Genomic_DNA"/>
</dbReference>
<name>A0A9P1DJG0_9DINO</name>
<keyword evidence="5" id="KW-0157">Chromophore</keyword>
<comment type="subcellular location">
    <subcellularLocation>
        <location evidence="1">Plastid</location>
        <location evidence="1">Chloroplast</location>
    </subcellularLocation>
</comment>
<keyword evidence="3" id="KW-0602">Photosynthesis</keyword>
<dbReference type="InterPro" id="IPR022796">
    <property type="entry name" value="Chloroa_b-bind"/>
</dbReference>
<dbReference type="GO" id="GO:0016020">
    <property type="term" value="C:membrane"/>
    <property type="evidence" value="ECO:0007669"/>
    <property type="project" value="InterPro"/>
</dbReference>
<organism evidence="7">
    <name type="scientific">Cladocopium goreaui</name>
    <dbReference type="NCBI Taxonomy" id="2562237"/>
    <lineage>
        <taxon>Eukaryota</taxon>
        <taxon>Sar</taxon>
        <taxon>Alveolata</taxon>
        <taxon>Dinophyceae</taxon>
        <taxon>Suessiales</taxon>
        <taxon>Symbiodiniaceae</taxon>
        <taxon>Cladocopium</taxon>
    </lineage>
</organism>
<gene>
    <name evidence="7" type="ORF">C1SCF055_LOCUS36395</name>
</gene>
<dbReference type="OrthoDB" id="423598at2759"/>
<keyword evidence="5" id="KW-0148">Chlorophyll</keyword>
<feature type="region of interest" description="Disordered" evidence="6">
    <location>
        <begin position="725"/>
        <end position="762"/>
    </location>
</feature>
<evidence type="ECO:0000256" key="5">
    <source>
        <dbReference type="PIRSR" id="PIRSR601344-1"/>
    </source>
</evidence>
<evidence type="ECO:0000256" key="2">
    <source>
        <dbReference type="ARBA" id="ARBA00022528"/>
    </source>
</evidence>
<dbReference type="GO" id="GO:0009507">
    <property type="term" value="C:chloroplast"/>
    <property type="evidence" value="ECO:0007669"/>
    <property type="project" value="UniProtKB-SubCell"/>
</dbReference>
<dbReference type="GO" id="GO:0016168">
    <property type="term" value="F:chlorophyll binding"/>
    <property type="evidence" value="ECO:0007669"/>
    <property type="project" value="UniProtKB-KW"/>
</dbReference>
<evidence type="ECO:0000256" key="4">
    <source>
        <dbReference type="ARBA" id="ARBA00022640"/>
    </source>
</evidence>
<feature type="binding site" evidence="5">
    <location>
        <position position="200"/>
    </location>
    <ligand>
        <name>chlorophyll a</name>
        <dbReference type="ChEBI" id="CHEBI:58416"/>
        <label>1</label>
    </ligand>
</feature>
<feature type="binding site" description="axial binding residue" evidence="5">
    <location>
        <position position="202"/>
    </location>
    <ligand>
        <name>chlorophyll b</name>
        <dbReference type="ChEBI" id="CHEBI:61721"/>
        <label>1</label>
    </ligand>
    <ligandPart>
        <name>Mg</name>
        <dbReference type="ChEBI" id="CHEBI:25107"/>
    </ligandPart>
</feature>
<dbReference type="AlphaFoldDB" id="A0A9P1DJG0"/>
<feature type="binding site" evidence="5">
    <location>
        <position position="307"/>
    </location>
    <ligand>
        <name>chlorophyll a</name>
        <dbReference type="ChEBI" id="CHEBI:58416"/>
        <label>1</label>
    </ligand>
</feature>
<comment type="caution">
    <text evidence="7">The sequence shown here is derived from an EMBL/GenBank/DDBJ whole genome shotgun (WGS) entry which is preliminary data.</text>
</comment>
<dbReference type="PANTHER" id="PTHR21649">
    <property type="entry name" value="CHLOROPHYLL A/B BINDING PROTEIN"/>
    <property type="match status" value="1"/>
</dbReference>
<reference evidence="8 9" key="2">
    <citation type="submission" date="2024-05" db="EMBL/GenBank/DDBJ databases">
        <authorList>
            <person name="Chen Y."/>
            <person name="Shah S."/>
            <person name="Dougan E. K."/>
            <person name="Thang M."/>
            <person name="Chan C."/>
        </authorList>
    </citation>
    <scope>NUCLEOTIDE SEQUENCE [LARGE SCALE GENOMIC DNA]</scope>
</reference>
<dbReference type="InterPro" id="IPR001344">
    <property type="entry name" value="Chloro_AB-bd_pln"/>
</dbReference>
<dbReference type="EMBL" id="CAMXCT030005046">
    <property type="protein sequence ID" value="CAL4798524.1"/>
    <property type="molecule type" value="Genomic_DNA"/>
</dbReference>
<feature type="binding site" description="axial binding residue" evidence="5">
    <location>
        <position position="176"/>
    </location>
    <ligand>
        <name>chlorophyll b</name>
        <dbReference type="ChEBI" id="CHEBI:61721"/>
        <label>3</label>
    </ligand>
    <ligandPart>
        <name>Mg</name>
        <dbReference type="ChEBI" id="CHEBI:25107"/>
    </ligandPart>
</feature>
<dbReference type="EMBL" id="CAMXCT020005046">
    <property type="protein sequence ID" value="CAL1164587.1"/>
    <property type="molecule type" value="Genomic_DNA"/>
</dbReference>
<feature type="binding site" description="axial binding residue" evidence="5">
    <location>
        <position position="260"/>
    </location>
    <ligand>
        <name>chlorophyll b</name>
        <dbReference type="ChEBI" id="CHEBI:61721"/>
        <label>1</label>
    </ligand>
    <ligandPart>
        <name>Mg</name>
        <dbReference type="ChEBI" id="CHEBI:25107"/>
    </ligandPart>
</feature>
<evidence type="ECO:0000256" key="3">
    <source>
        <dbReference type="ARBA" id="ARBA00022531"/>
    </source>
</evidence>
<keyword evidence="2" id="KW-0150">Chloroplast</keyword>
<evidence type="ECO:0000313" key="9">
    <source>
        <dbReference type="Proteomes" id="UP001152797"/>
    </source>
</evidence>
<keyword evidence="4" id="KW-0934">Plastid</keyword>
<protein>
    <submittedName>
        <fullName evidence="8">Light-harvesting protein</fullName>
    </submittedName>
</protein>
<keyword evidence="9" id="KW-1185">Reference proteome</keyword>
<reference evidence="7" key="1">
    <citation type="submission" date="2022-10" db="EMBL/GenBank/DDBJ databases">
        <authorList>
            <person name="Chen Y."/>
            <person name="Dougan E. K."/>
            <person name="Chan C."/>
            <person name="Rhodes N."/>
            <person name="Thang M."/>
        </authorList>
    </citation>
    <scope>NUCLEOTIDE SEQUENCE</scope>
</reference>
<evidence type="ECO:0000313" key="7">
    <source>
        <dbReference type="EMBL" id="CAI4011212.1"/>
    </source>
</evidence>
<dbReference type="GO" id="GO:0009765">
    <property type="term" value="P:photosynthesis, light harvesting"/>
    <property type="evidence" value="ECO:0007669"/>
    <property type="project" value="InterPro"/>
</dbReference>
<dbReference type="Pfam" id="PF00504">
    <property type="entry name" value="Chloroa_b-bind"/>
    <property type="match status" value="3"/>
</dbReference>
<accession>A0A9P1DJG0</accession>
<sequence length="762" mass="83803">MGLSKDGDVETFRRRREAELKNGRVAMFATIGYMVPEYFKFPGYLAPSSNLKFADVPNGIAAITKVPAEGWLQWVALCGCYEFCVNTPVDPAEPGNYGKGKLGYGNMVLGITAEPMQDAEARKRALNSELANGRLAMMAIVGLWVQDGLFGTPYGLYTGSNAFETELGVQPPVGFWDPLGFTKTDDVASFRRRRYVELKHGRVAMFACLGYIVPEYYRWPGDLSPSLGLKFSDVPTGFAAFSKVPLSGWAQMVAFAGTVELFQYVDDPKRPPGDFENAGFLGVPNSYVKAPAGTKEKKLAAEIANGRLAMMAIIGMFFQNGLTGEAWGSWSLYTDSPLRALSPAQEAIAGTGGPFGDDFWDPAGITNGKSKEEILQLRAMELKHGRVAMLAVLGWFHVAAGYHIVGDYAVGEHLDNNPLVNLTQMPMDLSARRHRILPRHGVFPADIADECYVFDEVPRAEMERQRRMAKTMGSILGDAQVVNVDIQQWYVSDPSSARFGQALPVEIVGDVVALGQHGVVQWDDETEYVREMATSEIERFKESKKDSLGDARLLGEHKDPQGKRHMTLQDALALMSEEKFDDWGFVGPRATREYLVAIREGPGDLISYHNGWVRSSGISNSSAIAHEHRSLIETLRLGFSKDQLDLSNLTCMENVVRRLIVLEMAVARNPAAPDFSGLDVVSETPIAAQGQAYVSAITSWVTEKLKERSQIQKQARLFKEEFGRRGGKKFGDEDDEDSGKNKWKKKKKKADGGGAVGSAAAS</sequence>
<evidence type="ECO:0000256" key="6">
    <source>
        <dbReference type="SAM" id="MobiDB-lite"/>
    </source>
</evidence>
<proteinExistence type="predicted"/>
<feature type="binding site" evidence="5">
    <location>
        <position position="319"/>
    </location>
    <ligand>
        <name>chlorophyll a</name>
        <dbReference type="ChEBI" id="CHEBI:58416"/>
        <label>1</label>
    </ligand>
</feature>
<feature type="binding site" evidence="5">
    <location>
        <position position="305"/>
    </location>
    <ligand>
        <name>chlorophyll a</name>
        <dbReference type="ChEBI" id="CHEBI:58416"/>
        <label>1</label>
    </ligand>
</feature>
<dbReference type="SUPFAM" id="SSF103511">
    <property type="entry name" value="Chlorophyll a-b binding protein"/>
    <property type="match status" value="3"/>
</dbReference>
<feature type="binding site" evidence="5">
    <location>
        <position position="302"/>
    </location>
    <ligand>
        <name>chlorophyll a</name>
        <dbReference type="ChEBI" id="CHEBI:58416"/>
        <label>1</label>
    </ligand>
</feature>